<feature type="compositionally biased region" description="Basic and acidic residues" evidence="1">
    <location>
        <begin position="641"/>
        <end position="650"/>
    </location>
</feature>
<dbReference type="AlphaFoldDB" id="A0A7J6K7F2"/>
<feature type="region of interest" description="Disordered" evidence="1">
    <location>
        <begin position="1"/>
        <end position="73"/>
    </location>
</feature>
<sequence length="801" mass="86557">MARPPSAATSSATELRVGKGGGNGNRIGRPSREASSNGVSEPFSVGTSLSEPHSWASCGTDDEDSWSVSSTESDPEIDIEAIFDGAARLGWTQPQLESSDSPSGKLGNACIPTLPLFSAPKSWGGSGLGKAAESAFALAGRAGLSVTAKELVSCSTELDISVDSLFHQRQSLMEAAADLEAALETDSLLVCRIKQLGVAKAIAQLYPEAQWPGEVPLITCLLSRAYARAGYAEQARWHVEAAAALLDSLGVDDAQIACSAVLQKASSNPAGDNGSAERQRTLSAELPEKRRSNTTVTDSSAPSDSIGDTSMPCPSRSCDELSDDLLLMEFFFSLAEALFASRSFTKSIGGFFKAIKHADRALATLGETGDTEKYPSGEPPVAGRSKTELPDSSLFETLRGSETSDEVKAAVSQLKLRRAELLMGVVEASLRVKEVEATRQSLEAVEIFSRLRGSGDVKTLQARYLAAKMLDHVGKTPEALRELNEIICRCTVVETDDSEALSRDGVPASPPSSELKTDSDRRRSPTPCSPESESDGVFDDSASTTPPKEPLDPTRLSVSLQQRVDLLMNATLTALDWVPKLPREGQLDSVKFTSSIFTALAHQSLENLHEHHSRRISGESFRQKRRVLSRRLSRAKPRKVHAGDGAHGETDSFEAPGVREEFLEESGYDSSESEDEGIRQNMAQDDERSGRMSFAGSLISLGRKLLSVQRNCGMHEAEQRTLDLLIQFSNLKFGEASPQHLAFLLEKSEFESSEGNVEIALATAQHVLEVLKDRRLFLTPRLPSVYEFPLVEPWSDACVCF</sequence>
<organism evidence="2 3">
    <name type="scientific">Toxoplasma gondii</name>
    <dbReference type="NCBI Taxonomy" id="5811"/>
    <lineage>
        <taxon>Eukaryota</taxon>
        <taxon>Sar</taxon>
        <taxon>Alveolata</taxon>
        <taxon>Apicomplexa</taxon>
        <taxon>Conoidasida</taxon>
        <taxon>Coccidia</taxon>
        <taxon>Eucoccidiorida</taxon>
        <taxon>Eimeriorina</taxon>
        <taxon>Sarcocystidae</taxon>
        <taxon>Toxoplasma</taxon>
    </lineage>
</organism>
<feature type="region of interest" description="Disordered" evidence="1">
    <location>
        <begin position="265"/>
        <end position="315"/>
    </location>
</feature>
<dbReference type="VEuPathDB" id="ToxoDB:TGME49_281555"/>
<feature type="compositionally biased region" description="Basic and acidic residues" evidence="1">
    <location>
        <begin position="275"/>
        <end position="291"/>
    </location>
</feature>
<dbReference type="EMBL" id="JAAUHK010000193">
    <property type="protein sequence ID" value="KAF4643048.1"/>
    <property type="molecule type" value="Genomic_DNA"/>
</dbReference>
<evidence type="ECO:0000313" key="3">
    <source>
        <dbReference type="Proteomes" id="UP000557509"/>
    </source>
</evidence>
<feature type="compositionally biased region" description="Acidic residues" evidence="1">
    <location>
        <begin position="662"/>
        <end position="675"/>
    </location>
</feature>
<proteinExistence type="predicted"/>
<protein>
    <submittedName>
        <fullName evidence="2">Uncharacterized protein</fullName>
    </submittedName>
</protein>
<feature type="compositionally biased region" description="Polar residues" evidence="1">
    <location>
        <begin position="33"/>
        <end position="51"/>
    </location>
</feature>
<evidence type="ECO:0000313" key="2">
    <source>
        <dbReference type="EMBL" id="KAF4643048.1"/>
    </source>
</evidence>
<accession>A0A7J6K7F2</accession>
<dbReference type="Proteomes" id="UP000557509">
    <property type="component" value="Unassembled WGS sequence"/>
</dbReference>
<keyword evidence="3" id="KW-1185">Reference proteome</keyword>
<feature type="region of interest" description="Disordered" evidence="1">
    <location>
        <begin position="366"/>
        <end position="388"/>
    </location>
</feature>
<feature type="region of interest" description="Disordered" evidence="1">
    <location>
        <begin position="499"/>
        <end position="555"/>
    </location>
</feature>
<evidence type="ECO:0000256" key="1">
    <source>
        <dbReference type="SAM" id="MobiDB-lite"/>
    </source>
</evidence>
<gene>
    <name evidence="2" type="ORF">TGRH88_037770</name>
</gene>
<feature type="compositionally biased region" description="Low complexity" evidence="1">
    <location>
        <begin position="1"/>
        <end position="13"/>
    </location>
</feature>
<comment type="caution">
    <text evidence="2">The sequence shown here is derived from an EMBL/GenBank/DDBJ whole genome shotgun (WGS) entry which is preliminary data.</text>
</comment>
<name>A0A7J6K7F2_TOXGO</name>
<feature type="compositionally biased region" description="Basic residues" evidence="1">
    <location>
        <begin position="628"/>
        <end position="640"/>
    </location>
</feature>
<feature type="compositionally biased region" description="Polar residues" evidence="1">
    <location>
        <begin position="293"/>
        <end position="308"/>
    </location>
</feature>
<feature type="region of interest" description="Disordered" evidence="1">
    <location>
        <begin position="628"/>
        <end position="689"/>
    </location>
</feature>
<reference evidence="2 3" key="1">
    <citation type="submission" date="2020-03" db="EMBL/GenBank/DDBJ databases">
        <title>Genome sequence of Toxoplasma gondii RH-88 strain.</title>
        <authorList>
            <person name="Lorenzi H.A."/>
            <person name="Venepally P."/>
            <person name="Rozenberg A."/>
            <person name="Sibley D."/>
        </authorList>
    </citation>
    <scope>NUCLEOTIDE SEQUENCE [LARGE SCALE GENOMIC DNA]</scope>
    <source>
        <strain evidence="2 3">RH-88</strain>
    </source>
</reference>